<dbReference type="Proteomes" id="UP000783213">
    <property type="component" value="Unassembled WGS sequence"/>
</dbReference>
<reference evidence="8 9" key="1">
    <citation type="journal article" date="2020" name="Genome Biol. Evol.">
        <title>Comparative genomics of Sclerotiniaceae.</title>
        <authorList>
            <person name="Valero Jimenez C.A."/>
            <person name="Steentjes M."/>
            <person name="Scholten O.E."/>
            <person name="Van Kan J.A.L."/>
        </authorList>
    </citation>
    <scope>NUCLEOTIDE SEQUENCE [LARGE SCALE GENOMIC DNA]</scope>
    <source>
        <strain evidence="8 9">B1</strain>
    </source>
</reference>
<dbReference type="PANTHER" id="PTHR33048">
    <property type="entry name" value="PTH11-LIKE INTEGRAL MEMBRANE PROTEIN (AFU_ORTHOLOGUE AFUA_5G11245)"/>
    <property type="match status" value="1"/>
</dbReference>
<evidence type="ECO:0000256" key="6">
    <source>
        <dbReference type="SAM" id="Phobius"/>
    </source>
</evidence>
<gene>
    <name evidence="8" type="ORF">EAE98_004151</name>
</gene>
<evidence type="ECO:0000256" key="4">
    <source>
        <dbReference type="ARBA" id="ARBA00023136"/>
    </source>
</evidence>
<organism evidence="8 9">
    <name type="scientific">Botrytis deweyae</name>
    <dbReference type="NCBI Taxonomy" id="2478750"/>
    <lineage>
        <taxon>Eukaryota</taxon>
        <taxon>Fungi</taxon>
        <taxon>Dikarya</taxon>
        <taxon>Ascomycota</taxon>
        <taxon>Pezizomycotina</taxon>
        <taxon>Leotiomycetes</taxon>
        <taxon>Helotiales</taxon>
        <taxon>Sclerotiniaceae</taxon>
        <taxon>Botrytis</taxon>
    </lineage>
</organism>
<evidence type="ECO:0000256" key="1">
    <source>
        <dbReference type="ARBA" id="ARBA00004141"/>
    </source>
</evidence>
<dbReference type="PANTHER" id="PTHR33048:SF47">
    <property type="entry name" value="INTEGRAL MEMBRANE PROTEIN-RELATED"/>
    <property type="match status" value="1"/>
</dbReference>
<evidence type="ECO:0000313" key="8">
    <source>
        <dbReference type="EMBL" id="KAF7932852.1"/>
    </source>
</evidence>
<comment type="similarity">
    <text evidence="5">Belongs to the SAT4 family.</text>
</comment>
<dbReference type="InterPro" id="IPR052337">
    <property type="entry name" value="SAT4-like"/>
</dbReference>
<keyword evidence="4 6" id="KW-0472">Membrane</keyword>
<evidence type="ECO:0000259" key="7">
    <source>
        <dbReference type="Pfam" id="PF20684"/>
    </source>
</evidence>
<dbReference type="InterPro" id="IPR049326">
    <property type="entry name" value="Rhodopsin_dom_fungi"/>
</dbReference>
<feature type="transmembrane region" description="Helical" evidence="6">
    <location>
        <begin position="43"/>
        <end position="64"/>
    </location>
</feature>
<dbReference type="RefSeq" id="XP_038812244.1">
    <property type="nucleotide sequence ID" value="XM_038951771.1"/>
</dbReference>
<keyword evidence="2 6" id="KW-0812">Transmembrane</keyword>
<dbReference type="EMBL" id="RCSX01000007">
    <property type="protein sequence ID" value="KAF7932852.1"/>
    <property type="molecule type" value="Genomic_DNA"/>
</dbReference>
<keyword evidence="3 6" id="KW-1133">Transmembrane helix</keyword>
<dbReference type="Pfam" id="PF20684">
    <property type="entry name" value="Fung_rhodopsin"/>
    <property type="match status" value="1"/>
</dbReference>
<comment type="subcellular location">
    <subcellularLocation>
        <location evidence="1">Membrane</location>
        <topology evidence="1">Multi-pass membrane protein</topology>
    </subcellularLocation>
</comment>
<evidence type="ECO:0000256" key="3">
    <source>
        <dbReference type="ARBA" id="ARBA00022989"/>
    </source>
</evidence>
<proteinExistence type="inferred from homology"/>
<dbReference type="GeneID" id="62230925"/>
<evidence type="ECO:0000256" key="5">
    <source>
        <dbReference type="ARBA" id="ARBA00038359"/>
    </source>
</evidence>
<feature type="transmembrane region" description="Helical" evidence="6">
    <location>
        <begin position="98"/>
        <end position="119"/>
    </location>
</feature>
<feature type="transmembrane region" description="Helical" evidence="6">
    <location>
        <begin position="217"/>
        <end position="244"/>
    </location>
</feature>
<protein>
    <recommendedName>
        <fullName evidence="7">Rhodopsin domain-containing protein</fullName>
    </recommendedName>
</protein>
<feature type="domain" description="Rhodopsin" evidence="7">
    <location>
        <begin position="27"/>
        <end position="286"/>
    </location>
</feature>
<feature type="transmembrane region" description="Helical" evidence="6">
    <location>
        <begin position="183"/>
        <end position="205"/>
    </location>
</feature>
<feature type="transmembrane region" description="Helical" evidence="6">
    <location>
        <begin position="131"/>
        <end position="155"/>
    </location>
</feature>
<evidence type="ECO:0000313" key="9">
    <source>
        <dbReference type="Proteomes" id="UP000783213"/>
    </source>
</evidence>
<feature type="transmembrane region" description="Helical" evidence="6">
    <location>
        <begin position="12"/>
        <end position="31"/>
    </location>
</feature>
<accession>A0ABQ7ISS4</accession>
<comment type="caution">
    <text evidence="8">The sequence shown here is derived from an EMBL/GenBank/DDBJ whole genome shotgun (WGS) entry which is preliminary data.</text>
</comment>
<evidence type="ECO:0000256" key="2">
    <source>
        <dbReference type="ARBA" id="ARBA00022692"/>
    </source>
</evidence>
<keyword evidence="9" id="KW-1185">Reference proteome</keyword>
<name>A0ABQ7ISS4_9HELO</name>
<sequence length="381" mass="42149">MAHDQDPGYVLAAGATFLVLCIVFVFLRILTRYLQKTRLGLDDWLTIPALLMVIGCSLVLIIGVEKKVLAYPTPPPTDLEHSNDEQSFSFTTVEKLEWAFFLMQILSMGFTKLSFIFFFRRIFLTGHRSHFSIVSACILMVVVLWCLAFFFWFLLSCGNKFATRWTTINTLHHNCPSDIQSDLALAISDFLTDVMILGLPIPMVLRLQMSTGRKVAVLAVFGLGSIALVASIVRLALFVNITGIASGKIKDPNADNDLLTTRSLFWSMLESGLALVACCLPSLNSLAGLPAFRSMIDSLRSIASLHSSSEHYKISQGNDNSQLKAEDPSSASRKALVPESADFAEIETYAMGDVPKIHHGKSSGEDVIWVDKVVEQRNHIV</sequence>